<evidence type="ECO:0000313" key="2">
    <source>
        <dbReference type="EMBL" id="MCT7399954.1"/>
    </source>
</evidence>
<dbReference type="Pfam" id="PF18765">
    <property type="entry name" value="Polbeta"/>
    <property type="match status" value="1"/>
</dbReference>
<feature type="domain" description="Polymerase beta nucleotidyltransferase" evidence="1">
    <location>
        <begin position="46"/>
        <end position="118"/>
    </location>
</feature>
<dbReference type="EMBL" id="JAODBU010000014">
    <property type="protein sequence ID" value="MCT7399954.1"/>
    <property type="molecule type" value="Genomic_DNA"/>
</dbReference>
<evidence type="ECO:0000259" key="1">
    <source>
        <dbReference type="Pfam" id="PF18765"/>
    </source>
</evidence>
<comment type="caution">
    <text evidence="2">The sequence shown here is derived from an EMBL/GenBank/DDBJ whole genome shotgun (WGS) entry which is preliminary data.</text>
</comment>
<accession>A0ABT2M356</accession>
<dbReference type="Proteomes" id="UP001431199">
    <property type="component" value="Unassembled WGS sequence"/>
</dbReference>
<name>A0ABT2M356_9FIRM</name>
<keyword evidence="3" id="KW-1185">Reference proteome</keyword>
<dbReference type="Gene3D" id="3.30.460.10">
    <property type="entry name" value="Beta Polymerase, domain 2"/>
    <property type="match status" value="1"/>
</dbReference>
<reference evidence="2" key="1">
    <citation type="submission" date="2022-09" db="EMBL/GenBank/DDBJ databases">
        <title>Eubacterium sp. LFL-14 isolated from human feces.</title>
        <authorList>
            <person name="Liu F."/>
        </authorList>
    </citation>
    <scope>NUCLEOTIDE SEQUENCE</scope>
    <source>
        <strain evidence="2">LFL-14</strain>
    </source>
</reference>
<proteinExistence type="predicted"/>
<sequence length="136" mass="15575">MYRNEIEVATSEVVTKFKARTNEKFHYIDGMSAEEIENVVSDYIQEKINKNSLDVNIVSVTIYGSRCKGIENSNSDLDVILEYIGSIREDTLFNILNESKMKIGNIEVDINPITENKTGRLDEYLLLADAYIKEQK</sequence>
<dbReference type="SUPFAM" id="SSF81301">
    <property type="entry name" value="Nucleotidyltransferase"/>
    <property type="match status" value="1"/>
</dbReference>
<evidence type="ECO:0000313" key="3">
    <source>
        <dbReference type="Proteomes" id="UP001431199"/>
    </source>
</evidence>
<dbReference type="InterPro" id="IPR043519">
    <property type="entry name" value="NT_sf"/>
</dbReference>
<protein>
    <recommendedName>
        <fullName evidence="1">Polymerase beta nucleotidyltransferase domain-containing protein</fullName>
    </recommendedName>
</protein>
<organism evidence="2 3">
    <name type="scientific">Eubacterium album</name>
    <dbReference type="NCBI Taxonomy" id="2978477"/>
    <lineage>
        <taxon>Bacteria</taxon>
        <taxon>Bacillati</taxon>
        <taxon>Bacillota</taxon>
        <taxon>Clostridia</taxon>
        <taxon>Eubacteriales</taxon>
        <taxon>Eubacteriaceae</taxon>
        <taxon>Eubacterium</taxon>
    </lineage>
</organism>
<dbReference type="RefSeq" id="WP_260979128.1">
    <property type="nucleotide sequence ID" value="NZ_JAODBU010000014.1"/>
</dbReference>
<gene>
    <name evidence="2" type="ORF">N5B56_12855</name>
</gene>
<dbReference type="InterPro" id="IPR041633">
    <property type="entry name" value="Polbeta"/>
</dbReference>